<dbReference type="InterPro" id="IPR016032">
    <property type="entry name" value="Sig_transdc_resp-reg_C-effctor"/>
</dbReference>
<dbReference type="SMART" id="SM00448">
    <property type="entry name" value="REC"/>
    <property type="match status" value="1"/>
</dbReference>
<dbReference type="PANTHER" id="PTHR43214">
    <property type="entry name" value="TWO-COMPONENT RESPONSE REGULATOR"/>
    <property type="match status" value="1"/>
</dbReference>
<dbReference type="CDD" id="cd17535">
    <property type="entry name" value="REC_NarL-like"/>
    <property type="match status" value="1"/>
</dbReference>
<dbReference type="Proteomes" id="UP000660611">
    <property type="component" value="Unassembled WGS sequence"/>
</dbReference>
<evidence type="ECO:0000313" key="9">
    <source>
        <dbReference type="Proteomes" id="UP000660611"/>
    </source>
</evidence>
<dbReference type="SUPFAM" id="SSF52172">
    <property type="entry name" value="CheY-like"/>
    <property type="match status" value="1"/>
</dbReference>
<sequence>MTVRVLLVDDHPVVRVGLRSMLEMADDLQVVGEAASGDEAWTLTATLRPDVVLMDLRMPDVNGTEATARITARFPEVRVLVLTTYDTGEDVLRAIEAGAVGYLLKDTPLAQLVDAIHAAARGESVLAPLVAARLADRRRAPVAEQLTPREAEVLGLVARGLSNPEIGRVLFIGEATVKTHLVRAFVKLGVSDRTAAVTAALSRGILRPPL</sequence>
<dbReference type="InterPro" id="IPR001789">
    <property type="entry name" value="Sig_transdc_resp-reg_receiver"/>
</dbReference>
<evidence type="ECO:0000256" key="2">
    <source>
        <dbReference type="ARBA" id="ARBA00023015"/>
    </source>
</evidence>
<keyword evidence="2" id="KW-0805">Transcription regulation</keyword>
<protein>
    <submittedName>
        <fullName evidence="8">DNA-binding response regulator</fullName>
    </submittedName>
</protein>
<dbReference type="SUPFAM" id="SSF46894">
    <property type="entry name" value="C-terminal effector domain of the bipartite response regulators"/>
    <property type="match status" value="1"/>
</dbReference>
<evidence type="ECO:0000259" key="6">
    <source>
        <dbReference type="PROSITE" id="PS50043"/>
    </source>
</evidence>
<dbReference type="PROSITE" id="PS50110">
    <property type="entry name" value="RESPONSE_REGULATORY"/>
    <property type="match status" value="1"/>
</dbReference>
<keyword evidence="9" id="KW-1185">Reference proteome</keyword>
<dbReference type="InterPro" id="IPR011006">
    <property type="entry name" value="CheY-like_superfamily"/>
</dbReference>
<dbReference type="PROSITE" id="PS00622">
    <property type="entry name" value="HTH_LUXR_1"/>
    <property type="match status" value="1"/>
</dbReference>
<dbReference type="PROSITE" id="PS50043">
    <property type="entry name" value="HTH_LUXR_2"/>
    <property type="match status" value="1"/>
</dbReference>
<evidence type="ECO:0000313" key="8">
    <source>
        <dbReference type="EMBL" id="GIG52536.1"/>
    </source>
</evidence>
<dbReference type="PRINTS" id="PR00038">
    <property type="entry name" value="HTHLUXR"/>
</dbReference>
<organism evidence="8 9">
    <name type="scientific">Dactylosporangium siamense</name>
    <dbReference type="NCBI Taxonomy" id="685454"/>
    <lineage>
        <taxon>Bacteria</taxon>
        <taxon>Bacillati</taxon>
        <taxon>Actinomycetota</taxon>
        <taxon>Actinomycetes</taxon>
        <taxon>Micromonosporales</taxon>
        <taxon>Micromonosporaceae</taxon>
        <taxon>Dactylosporangium</taxon>
    </lineage>
</organism>
<evidence type="ECO:0000256" key="3">
    <source>
        <dbReference type="ARBA" id="ARBA00023125"/>
    </source>
</evidence>
<dbReference type="RefSeq" id="WP_203854118.1">
    <property type="nucleotide sequence ID" value="NZ_BAAAVW010000039.1"/>
</dbReference>
<dbReference type="GO" id="GO:0003677">
    <property type="term" value="F:DNA binding"/>
    <property type="evidence" value="ECO:0007669"/>
    <property type="project" value="UniProtKB-KW"/>
</dbReference>
<dbReference type="Pfam" id="PF00196">
    <property type="entry name" value="GerE"/>
    <property type="match status" value="1"/>
</dbReference>
<evidence type="ECO:0000256" key="4">
    <source>
        <dbReference type="ARBA" id="ARBA00023163"/>
    </source>
</evidence>
<keyword evidence="4" id="KW-0804">Transcription</keyword>
<dbReference type="InterPro" id="IPR058245">
    <property type="entry name" value="NreC/VraR/RcsB-like_REC"/>
</dbReference>
<feature type="domain" description="Response regulatory" evidence="7">
    <location>
        <begin position="4"/>
        <end position="120"/>
    </location>
</feature>
<dbReference type="GO" id="GO:0006355">
    <property type="term" value="P:regulation of DNA-templated transcription"/>
    <property type="evidence" value="ECO:0007669"/>
    <property type="project" value="InterPro"/>
</dbReference>
<comment type="caution">
    <text evidence="8">The sequence shown here is derived from an EMBL/GenBank/DDBJ whole genome shotgun (WGS) entry which is preliminary data.</text>
</comment>
<dbReference type="InterPro" id="IPR039420">
    <property type="entry name" value="WalR-like"/>
</dbReference>
<evidence type="ECO:0000256" key="1">
    <source>
        <dbReference type="ARBA" id="ARBA00022553"/>
    </source>
</evidence>
<dbReference type="CDD" id="cd06170">
    <property type="entry name" value="LuxR_C_like"/>
    <property type="match status" value="1"/>
</dbReference>
<dbReference type="InterPro" id="IPR000792">
    <property type="entry name" value="Tscrpt_reg_LuxR_C"/>
</dbReference>
<name>A0A919Q098_9ACTN</name>
<keyword evidence="3 8" id="KW-0238">DNA-binding</keyword>
<evidence type="ECO:0000259" key="7">
    <source>
        <dbReference type="PROSITE" id="PS50110"/>
    </source>
</evidence>
<dbReference type="SMART" id="SM00421">
    <property type="entry name" value="HTH_LUXR"/>
    <property type="match status" value="1"/>
</dbReference>
<dbReference type="Gene3D" id="3.40.50.2300">
    <property type="match status" value="1"/>
</dbReference>
<feature type="modified residue" description="4-aspartylphosphate" evidence="5">
    <location>
        <position position="55"/>
    </location>
</feature>
<dbReference type="EMBL" id="BONQ01000182">
    <property type="protein sequence ID" value="GIG52536.1"/>
    <property type="molecule type" value="Genomic_DNA"/>
</dbReference>
<dbReference type="PANTHER" id="PTHR43214:SF24">
    <property type="entry name" value="TRANSCRIPTIONAL REGULATORY PROTEIN NARL-RELATED"/>
    <property type="match status" value="1"/>
</dbReference>
<evidence type="ECO:0000256" key="5">
    <source>
        <dbReference type="PROSITE-ProRule" id="PRU00169"/>
    </source>
</evidence>
<accession>A0A919Q098</accession>
<dbReference type="AlphaFoldDB" id="A0A919Q098"/>
<reference evidence="8" key="1">
    <citation type="submission" date="2021-01" db="EMBL/GenBank/DDBJ databases">
        <title>Whole genome shotgun sequence of Dactylosporangium siamense NBRC 106093.</title>
        <authorList>
            <person name="Komaki H."/>
            <person name="Tamura T."/>
        </authorList>
    </citation>
    <scope>NUCLEOTIDE SEQUENCE</scope>
    <source>
        <strain evidence="8">NBRC 106093</strain>
    </source>
</reference>
<proteinExistence type="predicted"/>
<dbReference type="Pfam" id="PF00072">
    <property type="entry name" value="Response_reg"/>
    <property type="match status" value="1"/>
</dbReference>
<gene>
    <name evidence="8" type="ORF">Dsi01nite_105770</name>
</gene>
<keyword evidence="1 5" id="KW-0597">Phosphoprotein</keyword>
<feature type="domain" description="HTH luxR-type" evidence="6">
    <location>
        <begin position="139"/>
        <end position="204"/>
    </location>
</feature>
<dbReference type="GO" id="GO:0000160">
    <property type="term" value="P:phosphorelay signal transduction system"/>
    <property type="evidence" value="ECO:0007669"/>
    <property type="project" value="InterPro"/>
</dbReference>